<evidence type="ECO:0000256" key="3">
    <source>
        <dbReference type="ARBA" id="ARBA00022679"/>
    </source>
</evidence>
<comment type="similarity">
    <text evidence="1">Belongs to the mannose-6-phosphate isomerase type 2 family.</text>
</comment>
<dbReference type="Pfam" id="PF22640">
    <property type="entry name" value="ManC_GMP_beta-helix"/>
    <property type="match status" value="1"/>
</dbReference>
<evidence type="ECO:0000256" key="2">
    <source>
        <dbReference type="ARBA" id="ARBA00012387"/>
    </source>
</evidence>
<dbReference type="InterPro" id="IPR005835">
    <property type="entry name" value="NTP_transferase_dom"/>
</dbReference>
<keyword evidence="6" id="KW-0342">GTP-binding</keyword>
<evidence type="ECO:0000313" key="11">
    <source>
        <dbReference type="Proteomes" id="UP000429229"/>
    </source>
</evidence>
<comment type="caution">
    <text evidence="10">The sequence shown here is derived from an EMBL/GenBank/DDBJ whole genome shotgun (WGS) entry which is preliminary data.</text>
</comment>
<evidence type="ECO:0000256" key="7">
    <source>
        <dbReference type="ARBA" id="ARBA00047343"/>
    </source>
</evidence>
<keyword evidence="3 10" id="KW-0808">Transferase</keyword>
<dbReference type="Pfam" id="PF00483">
    <property type="entry name" value="NTP_transferase"/>
    <property type="match status" value="1"/>
</dbReference>
<dbReference type="GO" id="GO:0005525">
    <property type="term" value="F:GTP binding"/>
    <property type="evidence" value="ECO:0007669"/>
    <property type="project" value="UniProtKB-KW"/>
</dbReference>
<dbReference type="AlphaFoldDB" id="A0A6I4TYY3"/>
<protein>
    <recommendedName>
        <fullName evidence="2">mannose-1-phosphate guanylyltransferase</fullName>
        <ecNumber evidence="2">2.7.7.13</ecNumber>
    </recommendedName>
</protein>
<feature type="domain" description="MannoseP isomerase/GMP-like beta-helix" evidence="9">
    <location>
        <begin position="302"/>
        <end position="346"/>
    </location>
</feature>
<dbReference type="GO" id="GO:0009298">
    <property type="term" value="P:GDP-mannose biosynthetic process"/>
    <property type="evidence" value="ECO:0007669"/>
    <property type="project" value="TreeGrafter"/>
</dbReference>
<dbReference type="SUPFAM" id="SSF53448">
    <property type="entry name" value="Nucleotide-diphospho-sugar transferases"/>
    <property type="match status" value="1"/>
</dbReference>
<feature type="domain" description="Nucleotidyl transferase" evidence="8">
    <location>
        <begin position="14"/>
        <end position="290"/>
    </location>
</feature>
<dbReference type="InterPro" id="IPR029044">
    <property type="entry name" value="Nucleotide-diphossugar_trans"/>
</dbReference>
<dbReference type="OrthoDB" id="9806359at2"/>
<reference evidence="10 11" key="1">
    <citation type="submission" date="2019-12" db="EMBL/GenBank/DDBJ databases">
        <title>Genomic-based taxomic classification of the family Erythrobacteraceae.</title>
        <authorList>
            <person name="Xu L."/>
        </authorList>
    </citation>
    <scope>NUCLEOTIDE SEQUENCE [LARGE SCALE GENOMIC DNA]</scope>
    <source>
        <strain evidence="10 11">LMG 29519</strain>
    </source>
</reference>
<keyword evidence="4" id="KW-0548">Nucleotidyltransferase</keyword>
<dbReference type="FunFam" id="3.90.550.10:FF:000046">
    <property type="entry name" value="Mannose-1-phosphate guanylyltransferase (GDP)"/>
    <property type="match status" value="1"/>
</dbReference>
<dbReference type="EMBL" id="WTYR01000001">
    <property type="protein sequence ID" value="MXP08838.1"/>
    <property type="molecule type" value="Genomic_DNA"/>
</dbReference>
<dbReference type="PANTHER" id="PTHR46390:SF1">
    <property type="entry name" value="MANNOSE-1-PHOSPHATE GUANYLYLTRANSFERASE"/>
    <property type="match status" value="1"/>
</dbReference>
<evidence type="ECO:0000313" key="10">
    <source>
        <dbReference type="EMBL" id="MXP08838.1"/>
    </source>
</evidence>
<dbReference type="InterPro" id="IPR054566">
    <property type="entry name" value="ManC/GMP-like_b-helix"/>
</dbReference>
<organism evidence="10 11">
    <name type="scientific">Alteriqipengyuania halimionae</name>
    <dbReference type="NCBI Taxonomy" id="1926630"/>
    <lineage>
        <taxon>Bacteria</taxon>
        <taxon>Pseudomonadati</taxon>
        <taxon>Pseudomonadota</taxon>
        <taxon>Alphaproteobacteria</taxon>
        <taxon>Sphingomonadales</taxon>
        <taxon>Erythrobacteraceae</taxon>
        <taxon>Alteriqipengyuania</taxon>
    </lineage>
</organism>
<evidence type="ECO:0000259" key="9">
    <source>
        <dbReference type="Pfam" id="PF22640"/>
    </source>
</evidence>
<comment type="catalytic activity">
    <reaction evidence="7">
        <text>alpha-D-mannose 1-phosphate + GTP + H(+) = GDP-alpha-D-mannose + diphosphate</text>
        <dbReference type="Rhea" id="RHEA:15229"/>
        <dbReference type="ChEBI" id="CHEBI:15378"/>
        <dbReference type="ChEBI" id="CHEBI:33019"/>
        <dbReference type="ChEBI" id="CHEBI:37565"/>
        <dbReference type="ChEBI" id="CHEBI:57527"/>
        <dbReference type="ChEBI" id="CHEBI:58409"/>
        <dbReference type="EC" id="2.7.7.13"/>
    </reaction>
</comment>
<dbReference type="Proteomes" id="UP000429229">
    <property type="component" value="Unassembled WGS sequence"/>
</dbReference>
<proteinExistence type="inferred from homology"/>
<name>A0A6I4TYY3_9SPHN</name>
<evidence type="ECO:0000256" key="4">
    <source>
        <dbReference type="ARBA" id="ARBA00022695"/>
    </source>
</evidence>
<dbReference type="RefSeq" id="WP_160615357.1">
    <property type="nucleotide sequence ID" value="NZ_WTYR01000001.1"/>
</dbReference>
<evidence type="ECO:0000256" key="6">
    <source>
        <dbReference type="ARBA" id="ARBA00023134"/>
    </source>
</evidence>
<dbReference type="SUPFAM" id="SSF159283">
    <property type="entry name" value="Guanosine diphospho-D-mannose pyrophosphorylase/mannose-6-phosphate isomerase linker domain"/>
    <property type="match status" value="1"/>
</dbReference>
<evidence type="ECO:0000256" key="1">
    <source>
        <dbReference type="ARBA" id="ARBA00006115"/>
    </source>
</evidence>
<dbReference type="EC" id="2.7.7.13" evidence="2"/>
<keyword evidence="5" id="KW-0547">Nucleotide-binding</keyword>
<evidence type="ECO:0000256" key="5">
    <source>
        <dbReference type="ARBA" id="ARBA00022741"/>
    </source>
</evidence>
<dbReference type="CDD" id="cd02509">
    <property type="entry name" value="GDP-M1P_Guanylyltransferase"/>
    <property type="match status" value="1"/>
</dbReference>
<evidence type="ECO:0000259" key="8">
    <source>
        <dbReference type="Pfam" id="PF00483"/>
    </source>
</evidence>
<sequence>MSATAPTHKTKITPVILCGGSGTRLWPKSRQAKPKPFIPLIGKTTLFQETLGRCNDPARFAPPTVVTGADHASHVEAQLHGSSEARLIVEPAAKNTAPAIALAALQLPEDAVMLVCPSDHHIADPDAFAEAAMTAAALAQDDWLVSFGIAATAPETGYGYLRRGEPIGDGAYRTAKFVEKPDLDRAQQFVADGGYAWNGGIFAFRAGAFLEELGRYRPEMLAAVRDAVTGGSERDRTFHPAASPFAKIEGDSIDYAVMEKTSRAAMVPVDMGWSDIGSWPALRDVLDADAEGNVASASAELVDCRNVMAVSDGPRISAIGLEDVIVVVDGDEVLVTTADGAQKVGKLSGAASQ</sequence>
<dbReference type="PANTHER" id="PTHR46390">
    <property type="entry name" value="MANNOSE-1-PHOSPHATE GUANYLYLTRANSFERASE"/>
    <property type="match status" value="1"/>
</dbReference>
<accession>A0A6I4TYY3</accession>
<dbReference type="GO" id="GO:0004475">
    <property type="term" value="F:mannose-1-phosphate guanylyltransferase (GTP) activity"/>
    <property type="evidence" value="ECO:0007669"/>
    <property type="project" value="UniProtKB-EC"/>
</dbReference>
<gene>
    <name evidence="10" type="ORF">GRI68_01415</name>
</gene>
<dbReference type="InterPro" id="IPR051161">
    <property type="entry name" value="Mannose-6P_isomerase_type2"/>
</dbReference>
<dbReference type="Gene3D" id="3.90.550.10">
    <property type="entry name" value="Spore Coat Polysaccharide Biosynthesis Protein SpsA, Chain A"/>
    <property type="match status" value="1"/>
</dbReference>
<dbReference type="InterPro" id="IPR049577">
    <property type="entry name" value="GMPP_N"/>
</dbReference>
<keyword evidence="11" id="KW-1185">Reference proteome</keyword>